<organism evidence="3 4">
    <name type="scientific">Geranomyces variabilis</name>
    <dbReference type="NCBI Taxonomy" id="109894"/>
    <lineage>
        <taxon>Eukaryota</taxon>
        <taxon>Fungi</taxon>
        <taxon>Fungi incertae sedis</taxon>
        <taxon>Chytridiomycota</taxon>
        <taxon>Chytridiomycota incertae sedis</taxon>
        <taxon>Chytridiomycetes</taxon>
        <taxon>Spizellomycetales</taxon>
        <taxon>Powellomycetaceae</taxon>
        <taxon>Geranomyces</taxon>
    </lineage>
</organism>
<feature type="compositionally biased region" description="Low complexity" evidence="1">
    <location>
        <begin position="94"/>
        <end position="109"/>
    </location>
</feature>
<evidence type="ECO:0000256" key="1">
    <source>
        <dbReference type="SAM" id="MobiDB-lite"/>
    </source>
</evidence>
<dbReference type="Pfam" id="PF01161">
    <property type="entry name" value="PBP"/>
    <property type="match status" value="1"/>
</dbReference>
<feature type="chain" id="PRO_5042039782" description="PEBP-like protein" evidence="2">
    <location>
        <begin position="25"/>
        <end position="353"/>
    </location>
</feature>
<dbReference type="CDD" id="cd00866">
    <property type="entry name" value="PEBP_euk"/>
    <property type="match status" value="1"/>
</dbReference>
<sequence>MRHHQILTTAALVLLASLVCVAFGAPTAAIEHSVHRRALADDIAKTTVAIDRASAGLASILDQIAKAVGGGGGGGNGAAAGAGGTAGTAATQTQTAGKATATKTKGAKATGKHGAGKGAKKTKAVPPGQAKKATATVAPTGTFPGTLPATRTAGVEAPAPTPPTTTPATTSLPAAAGGAADVSAVKPALTKAGIIPDIIKDITPSIALGVTYPVAAVSLGNNITPAQAAAQPIFAFTPASATDLHTLLMVDPDVPSRASASPTAGQFRHMALLNIRGSDLTTALAASPYVGPAPPRGSGPHRYTFLLFKQTAEISAATAGIGAADRAGFKAQDFVDKNGLQLVGGNFMLSENP</sequence>
<dbReference type="Gene3D" id="3.90.280.10">
    <property type="entry name" value="PEBP-like"/>
    <property type="match status" value="1"/>
</dbReference>
<evidence type="ECO:0000313" key="4">
    <source>
        <dbReference type="Proteomes" id="UP001212152"/>
    </source>
</evidence>
<comment type="caution">
    <text evidence="3">The sequence shown here is derived from an EMBL/GenBank/DDBJ whole genome shotgun (WGS) entry which is preliminary data.</text>
</comment>
<evidence type="ECO:0000256" key="2">
    <source>
        <dbReference type="SAM" id="SignalP"/>
    </source>
</evidence>
<dbReference type="EMBL" id="JADGJQ010000113">
    <property type="protein sequence ID" value="KAJ3169032.1"/>
    <property type="molecule type" value="Genomic_DNA"/>
</dbReference>
<evidence type="ECO:0008006" key="5">
    <source>
        <dbReference type="Google" id="ProtNLM"/>
    </source>
</evidence>
<feature type="signal peptide" evidence="2">
    <location>
        <begin position="1"/>
        <end position="24"/>
    </location>
</feature>
<accession>A0AAD5THB0</accession>
<dbReference type="PANTHER" id="PTHR11362">
    <property type="entry name" value="PHOSPHATIDYLETHANOLAMINE-BINDING PROTEIN"/>
    <property type="match status" value="1"/>
</dbReference>
<feature type="region of interest" description="Disordered" evidence="1">
    <location>
        <begin position="94"/>
        <end position="174"/>
    </location>
</feature>
<reference evidence="3" key="1">
    <citation type="submission" date="2020-05" db="EMBL/GenBank/DDBJ databases">
        <title>Phylogenomic resolution of chytrid fungi.</title>
        <authorList>
            <person name="Stajich J.E."/>
            <person name="Amses K."/>
            <person name="Simmons R."/>
            <person name="Seto K."/>
            <person name="Myers J."/>
            <person name="Bonds A."/>
            <person name="Quandt C.A."/>
            <person name="Barry K."/>
            <person name="Liu P."/>
            <person name="Grigoriev I."/>
            <person name="Longcore J.E."/>
            <person name="James T.Y."/>
        </authorList>
    </citation>
    <scope>NUCLEOTIDE SEQUENCE</scope>
    <source>
        <strain evidence="3">JEL0379</strain>
    </source>
</reference>
<dbReference type="SUPFAM" id="SSF49777">
    <property type="entry name" value="PEBP-like"/>
    <property type="match status" value="1"/>
</dbReference>
<dbReference type="InterPro" id="IPR036610">
    <property type="entry name" value="PEBP-like_sf"/>
</dbReference>
<feature type="compositionally biased region" description="Basic residues" evidence="1">
    <location>
        <begin position="110"/>
        <end position="123"/>
    </location>
</feature>
<protein>
    <recommendedName>
        <fullName evidence="5">PEBP-like protein</fullName>
    </recommendedName>
</protein>
<proteinExistence type="predicted"/>
<keyword evidence="2" id="KW-0732">Signal</keyword>
<dbReference type="InterPro" id="IPR035810">
    <property type="entry name" value="PEBP_euk"/>
</dbReference>
<gene>
    <name evidence="3" type="ORF">HDU87_000906</name>
</gene>
<evidence type="ECO:0000313" key="3">
    <source>
        <dbReference type="EMBL" id="KAJ3169032.1"/>
    </source>
</evidence>
<dbReference type="Proteomes" id="UP001212152">
    <property type="component" value="Unassembled WGS sequence"/>
</dbReference>
<name>A0AAD5THB0_9FUNG</name>
<dbReference type="PANTHER" id="PTHR11362:SF82">
    <property type="entry name" value="PHOSPHATIDYLETHANOLAMINE-BINDING PROTEIN 4"/>
    <property type="match status" value="1"/>
</dbReference>
<dbReference type="InterPro" id="IPR008914">
    <property type="entry name" value="PEBP"/>
</dbReference>
<keyword evidence="4" id="KW-1185">Reference proteome</keyword>
<dbReference type="AlphaFoldDB" id="A0AAD5THB0"/>